<sequence length="464" mass="51476">MPNLYTEHDFRRQSGIAGVDRTREKGRTPFRKDYARLTHAASFRRLQGKTQLFPGTESDFFRNRLTHSLEVAQIASGIASHINATDKSIGLIDLDLVQFAALAHDLGHPPFGHNGEAALDEMMLGYGGFEGNAQTLRIVAVTEQKFAANAEGTFSGDHGLNLTMRTLASVLKYDEEIPRERATTGLCKGYYASEGDLVARIKSAVAPGFAGRFKTVECSIMDLADDIAYSTYDLEDSLHGGFITPLGLLQGLYRDPVLRKAVFDRTNKALLEVKHAPLQREEDVAKCVEGIFANLLKDDTSLTNGGPVDDFEAGLDALGRDTILARNSLLRNQFTAERVGSLIDAVELIPNPQYPQLSKVRLSHEATTKVEVLKHLNFELVIRSSRLAVVEHRGKDVVRDLFKTFFETEGKLLPDDWKQSYVEAPTEAQKARVVCDFVAGMTDRYAAEMHERLFGRGLSIFKPL</sequence>
<dbReference type="CDD" id="cd00077">
    <property type="entry name" value="HDc"/>
    <property type="match status" value="1"/>
</dbReference>
<keyword evidence="5" id="KW-1185">Reference proteome</keyword>
<dbReference type="PROSITE" id="PS51831">
    <property type="entry name" value="HD"/>
    <property type="match status" value="1"/>
</dbReference>
<proteinExistence type="inferred from homology"/>
<feature type="domain" description="HD" evidence="3">
    <location>
        <begin position="64"/>
        <end position="230"/>
    </location>
</feature>
<evidence type="ECO:0000313" key="4">
    <source>
        <dbReference type="EMBL" id="EIN00481.1"/>
    </source>
</evidence>
<accession>A0ABN0FNT3</accession>
<keyword evidence="1 2" id="KW-0378">Hydrolase</keyword>
<dbReference type="PANTHER" id="PTHR11373">
    <property type="entry name" value="DEOXYNUCLEOSIDE TRIPHOSPHATE TRIPHOSPHOHYDROLASE"/>
    <property type="match status" value="1"/>
</dbReference>
<dbReference type="InterPro" id="IPR006674">
    <property type="entry name" value="HD_domain"/>
</dbReference>
<dbReference type="Pfam" id="PF13286">
    <property type="entry name" value="HD_assoc"/>
    <property type="match status" value="1"/>
</dbReference>
<dbReference type="InterPro" id="IPR006261">
    <property type="entry name" value="dGTPase"/>
</dbReference>
<dbReference type="PANTHER" id="PTHR11373:SF32">
    <property type="entry name" value="DEOXYGUANOSINETRIPHOSPHATE TRIPHOSPHOHYDROLASE"/>
    <property type="match status" value="1"/>
</dbReference>
<dbReference type="InterPro" id="IPR050135">
    <property type="entry name" value="dGTPase-like"/>
</dbReference>
<comment type="similarity">
    <text evidence="2">Belongs to the dGTPase family. Type 2 subfamily.</text>
</comment>
<organism evidence="4 5">
    <name type="scientific">Paraburkholderia hospita</name>
    <dbReference type="NCBI Taxonomy" id="169430"/>
    <lineage>
        <taxon>Bacteria</taxon>
        <taxon>Pseudomonadati</taxon>
        <taxon>Pseudomonadota</taxon>
        <taxon>Betaproteobacteria</taxon>
        <taxon>Burkholderiales</taxon>
        <taxon>Burkholderiaceae</taxon>
        <taxon>Paraburkholderia</taxon>
    </lineage>
</organism>
<dbReference type="Pfam" id="PF01966">
    <property type="entry name" value="HD"/>
    <property type="match status" value="1"/>
</dbReference>
<dbReference type="InterPro" id="IPR003607">
    <property type="entry name" value="HD/PDEase_dom"/>
</dbReference>
<evidence type="ECO:0000256" key="1">
    <source>
        <dbReference type="ARBA" id="ARBA00022801"/>
    </source>
</evidence>
<name>A0ABN0FNT3_9BURK</name>
<dbReference type="SMART" id="SM00471">
    <property type="entry name" value="HDc"/>
    <property type="match status" value="1"/>
</dbReference>
<dbReference type="Gene3D" id="1.10.3210.10">
    <property type="entry name" value="Hypothetical protein af1432"/>
    <property type="match status" value="1"/>
</dbReference>
<evidence type="ECO:0000259" key="3">
    <source>
        <dbReference type="PROSITE" id="PS51831"/>
    </source>
</evidence>
<dbReference type="InterPro" id="IPR026875">
    <property type="entry name" value="PHydrolase_assoc_dom"/>
</dbReference>
<protein>
    <recommendedName>
        <fullName evidence="2">Deoxyguanosinetriphosphate triphosphohydrolase-like protein</fullName>
    </recommendedName>
</protein>
<reference evidence="4 5" key="1">
    <citation type="journal article" date="2012" name="J. Bacteriol.">
        <title>Draft Genome Sequence of the Soil Bacterium Burkholderia terrae Strain BS001, Which Interacts with Fungal Surface Structures.</title>
        <authorList>
            <person name="Nazir R."/>
            <person name="Hansen M.A."/>
            <person name="Sorensen S."/>
            <person name="van Elsas J.D."/>
        </authorList>
    </citation>
    <scope>NUCLEOTIDE SEQUENCE [LARGE SCALE GENOMIC DNA]</scope>
    <source>
        <strain evidence="4 5">BS001</strain>
    </source>
</reference>
<dbReference type="EMBL" id="AKAU01000078">
    <property type="protein sequence ID" value="EIN00481.1"/>
    <property type="molecule type" value="Genomic_DNA"/>
</dbReference>
<comment type="caution">
    <text evidence="4">The sequence shown here is derived from an EMBL/GenBank/DDBJ whole genome shotgun (WGS) entry which is preliminary data.</text>
</comment>
<dbReference type="InterPro" id="IPR023023">
    <property type="entry name" value="dNTPase_2"/>
</dbReference>
<evidence type="ECO:0000256" key="2">
    <source>
        <dbReference type="HAMAP-Rule" id="MF_01212"/>
    </source>
</evidence>
<dbReference type="SUPFAM" id="SSF109604">
    <property type="entry name" value="HD-domain/PDEase-like"/>
    <property type="match status" value="1"/>
</dbReference>
<gene>
    <name evidence="4" type="ORF">WQE_13751</name>
</gene>
<evidence type="ECO:0000313" key="5">
    <source>
        <dbReference type="Proteomes" id="UP000004980"/>
    </source>
</evidence>
<dbReference type="HAMAP" id="MF_01212">
    <property type="entry name" value="dGTPase_type2"/>
    <property type="match status" value="1"/>
</dbReference>
<dbReference type="NCBIfam" id="TIGR01353">
    <property type="entry name" value="dGTP_triPase"/>
    <property type="match status" value="1"/>
</dbReference>
<dbReference type="Proteomes" id="UP000004980">
    <property type="component" value="Unassembled WGS sequence"/>
</dbReference>